<proteinExistence type="predicted"/>
<evidence type="ECO:0000256" key="1">
    <source>
        <dbReference type="SAM" id="SignalP"/>
    </source>
</evidence>
<dbReference type="PANTHER" id="PTHR37945">
    <property type="entry name" value="EXTRACELLULAR TUNGSTATE BINDING PROTEIN"/>
    <property type="match status" value="1"/>
</dbReference>
<evidence type="ECO:0000313" key="3">
    <source>
        <dbReference type="Proteomes" id="UP001447842"/>
    </source>
</evidence>
<feature type="signal peptide" evidence="1">
    <location>
        <begin position="1"/>
        <end position="17"/>
    </location>
</feature>
<dbReference type="Proteomes" id="UP001447842">
    <property type="component" value="Chromosome"/>
</dbReference>
<sequence>MRRLFIMLLLSAGLLHAEPAPPLRVAVIGGMTMSGMWQQVAAAFEAAHGIPVNVVVSGPKSELDAYCREHAVDLVTMHASDTITDLAADGLFERLTPWTRNAQMLLGHRSDPAGLTGARNLQEALAKLGASEAPFLLHASGGTFEVFNALRTKQGWRMPPGQLRFTPAKRGFLRETAEMKGYTLYGVIPFLMQKQHHPQILGFYFDDPALMRPYLAAIGSEGQLGAARHARAKALLRFLTSPQAQDIVKDFRIDGHPGYPVFYPITPQPRS</sequence>
<dbReference type="Pfam" id="PF13531">
    <property type="entry name" value="SBP_bac_11"/>
    <property type="match status" value="1"/>
</dbReference>
<keyword evidence="1" id="KW-0732">Signal</keyword>
<keyword evidence="3" id="KW-1185">Reference proteome</keyword>
<evidence type="ECO:0000313" key="2">
    <source>
        <dbReference type="EMBL" id="XAU15153.1"/>
    </source>
</evidence>
<reference evidence="2 3" key="1">
    <citation type="submission" date="2024-03" db="EMBL/GenBank/DDBJ databases">
        <title>Sulfurimonas sp. HSL3-1.</title>
        <authorList>
            <person name="Wang S."/>
        </authorList>
    </citation>
    <scope>NUCLEOTIDE SEQUENCE [LARGE SCALE GENOMIC DNA]</scope>
    <source>
        <strain evidence="2 3">HSL3-1</strain>
    </source>
</reference>
<accession>A0ABZ3H9J4</accession>
<dbReference type="InterPro" id="IPR052738">
    <property type="entry name" value="ABC-Tungstate_binding"/>
</dbReference>
<dbReference type="EMBL" id="CP147920">
    <property type="protein sequence ID" value="XAU15153.1"/>
    <property type="molecule type" value="Genomic_DNA"/>
</dbReference>
<dbReference type="SUPFAM" id="SSF53850">
    <property type="entry name" value="Periplasmic binding protein-like II"/>
    <property type="match status" value="1"/>
</dbReference>
<dbReference type="RefSeq" id="WP_345972735.1">
    <property type="nucleotide sequence ID" value="NZ_CP147920.1"/>
</dbReference>
<protein>
    <submittedName>
        <fullName evidence="2">Substrate-binding domain-containing protein</fullName>
    </submittedName>
</protein>
<gene>
    <name evidence="2" type="ORF">WCY31_00270</name>
</gene>
<dbReference type="Gene3D" id="3.40.190.10">
    <property type="entry name" value="Periplasmic binding protein-like II"/>
    <property type="match status" value="2"/>
</dbReference>
<dbReference type="PANTHER" id="PTHR37945:SF1">
    <property type="entry name" value="EXTRACELLULAR TUNGSTATE BINDING PROTEIN"/>
    <property type="match status" value="1"/>
</dbReference>
<feature type="chain" id="PRO_5045624758" evidence="1">
    <location>
        <begin position="18"/>
        <end position="271"/>
    </location>
</feature>
<organism evidence="2 3">
    <name type="scientific">Sulfurimonas diazotrophicus</name>
    <dbReference type="NCBI Taxonomy" id="3131939"/>
    <lineage>
        <taxon>Bacteria</taxon>
        <taxon>Pseudomonadati</taxon>
        <taxon>Campylobacterota</taxon>
        <taxon>Epsilonproteobacteria</taxon>
        <taxon>Campylobacterales</taxon>
        <taxon>Sulfurimonadaceae</taxon>
        <taxon>Sulfurimonas</taxon>
    </lineage>
</organism>
<name>A0ABZ3H9J4_9BACT</name>